<accession>A0A9D3PQG9</accession>
<evidence type="ECO:0000256" key="5">
    <source>
        <dbReference type="ARBA" id="ARBA00022989"/>
    </source>
</evidence>
<comment type="subcellular location">
    <subcellularLocation>
        <location evidence="1">Membrane</location>
        <topology evidence="1">Multi-pass membrane protein</topology>
    </subcellularLocation>
</comment>
<organism evidence="9 10">
    <name type="scientific">Megalops atlanticus</name>
    <name type="common">Tarpon</name>
    <name type="synonym">Clupea gigantea</name>
    <dbReference type="NCBI Taxonomy" id="7932"/>
    <lineage>
        <taxon>Eukaryota</taxon>
        <taxon>Metazoa</taxon>
        <taxon>Chordata</taxon>
        <taxon>Craniata</taxon>
        <taxon>Vertebrata</taxon>
        <taxon>Euteleostomi</taxon>
        <taxon>Actinopterygii</taxon>
        <taxon>Neopterygii</taxon>
        <taxon>Teleostei</taxon>
        <taxon>Elopiformes</taxon>
        <taxon>Megalopidae</taxon>
        <taxon>Megalops</taxon>
    </lineage>
</organism>
<evidence type="ECO:0000313" key="10">
    <source>
        <dbReference type="Proteomes" id="UP001046870"/>
    </source>
</evidence>
<feature type="transmembrane region" description="Helical" evidence="8">
    <location>
        <begin position="191"/>
        <end position="211"/>
    </location>
</feature>
<protein>
    <recommendedName>
        <fullName evidence="11">Equilibrative nucleoside transporter 3</fullName>
    </recommendedName>
</protein>
<feature type="transmembrane region" description="Helical" evidence="8">
    <location>
        <begin position="138"/>
        <end position="158"/>
    </location>
</feature>
<dbReference type="GO" id="GO:0005337">
    <property type="term" value="F:nucleoside transmembrane transporter activity"/>
    <property type="evidence" value="ECO:0007669"/>
    <property type="project" value="InterPro"/>
</dbReference>
<feature type="transmembrane region" description="Helical" evidence="8">
    <location>
        <begin position="536"/>
        <end position="559"/>
    </location>
</feature>
<keyword evidence="3" id="KW-0813">Transport</keyword>
<feature type="region of interest" description="Disordered" evidence="7">
    <location>
        <begin position="1"/>
        <end position="30"/>
    </location>
</feature>
<feature type="transmembrane region" description="Helical" evidence="8">
    <location>
        <begin position="250"/>
        <end position="274"/>
    </location>
</feature>
<evidence type="ECO:0000256" key="1">
    <source>
        <dbReference type="ARBA" id="ARBA00004141"/>
    </source>
</evidence>
<dbReference type="GO" id="GO:0005794">
    <property type="term" value="C:Golgi apparatus"/>
    <property type="evidence" value="ECO:0007669"/>
    <property type="project" value="TreeGrafter"/>
</dbReference>
<gene>
    <name evidence="9" type="ORF">MATL_G00187590</name>
</gene>
<dbReference type="Pfam" id="PF01733">
    <property type="entry name" value="Nucleoside_tran"/>
    <property type="match status" value="1"/>
</dbReference>
<evidence type="ECO:0000256" key="7">
    <source>
        <dbReference type="SAM" id="MobiDB-lite"/>
    </source>
</evidence>
<name>A0A9D3PQG9_MEGAT</name>
<feature type="region of interest" description="Disordered" evidence="7">
    <location>
        <begin position="93"/>
        <end position="125"/>
    </location>
</feature>
<feature type="transmembrane region" description="Helical" evidence="8">
    <location>
        <begin position="315"/>
        <end position="336"/>
    </location>
</feature>
<evidence type="ECO:0000256" key="4">
    <source>
        <dbReference type="ARBA" id="ARBA00022692"/>
    </source>
</evidence>
<comment type="caution">
    <text evidence="9">The sequence shown here is derived from an EMBL/GenBank/DDBJ whole genome shotgun (WGS) entry which is preliminary data.</text>
</comment>
<dbReference type="Proteomes" id="UP001046870">
    <property type="component" value="Chromosome 16"/>
</dbReference>
<keyword evidence="6 8" id="KW-0472">Membrane</keyword>
<dbReference type="AlphaFoldDB" id="A0A9D3PQG9"/>
<sequence>MAVRRTPMHRHDTDLSSPVPAPQGLLPPEAAQNHLPKCLTEPGEGVTHCPPPSNTGAADSIFRTVWIGCSKFPWRMDGKESLQASVNSSYVATAQSSMHEEDEVESGGEAGDGTPLLPGEHPAGPLATRHHPEDTYCMVYFIFFLLGIGSLLPWNFFITAKHYWLFKLSNSSDPRGKEVPRSDLSDYFESYLAIASTVPSVLCLVLNYLLVNRLSPSVRILTSLFMILAVFAVTTVLVKVDVSGCRIQFFAGTLASVALVSGASNLFSGSIFGISGHFPMRISQALISGQAMGGTLSAVAAVVDLAAASDVTNSALTYFLTADFFILLCIIMYLLLPKLAYSRHYMLAATCSSSGVLSEGPPPCGEAEGHGRSGGASGAVTIPPLKPILRKTWVLGLCVFYVFFVSIIVFPAVSSGIESVHKDSGSPWTTTYFVPLTSFFLYNAADFCGRQATAWLHVPGPTSRALPALVLSRTVLVPLFMFCNYQPRDHLHTVLFHHDLFPVVFVSLLGLTNGYLGTLPMIYGPKVVPRELAEPTGVIMSFFLTLGLAAGSAFSVLIVHCI</sequence>
<feature type="transmembrane region" description="Helical" evidence="8">
    <location>
        <begin position="218"/>
        <end position="238"/>
    </location>
</feature>
<evidence type="ECO:0000256" key="3">
    <source>
        <dbReference type="ARBA" id="ARBA00022448"/>
    </source>
</evidence>
<proteinExistence type="inferred from homology"/>
<dbReference type="EMBL" id="JAFDVH010000016">
    <property type="protein sequence ID" value="KAG7462702.1"/>
    <property type="molecule type" value="Genomic_DNA"/>
</dbReference>
<evidence type="ECO:0000256" key="8">
    <source>
        <dbReference type="SAM" id="Phobius"/>
    </source>
</evidence>
<evidence type="ECO:0000256" key="2">
    <source>
        <dbReference type="ARBA" id="ARBA00007965"/>
    </source>
</evidence>
<dbReference type="InterPro" id="IPR002259">
    <property type="entry name" value="Eqnu_transpt"/>
</dbReference>
<feature type="transmembrane region" description="Helical" evidence="8">
    <location>
        <begin position="495"/>
        <end position="516"/>
    </location>
</feature>
<feature type="transmembrane region" description="Helical" evidence="8">
    <location>
        <begin position="286"/>
        <end position="309"/>
    </location>
</feature>
<feature type="transmembrane region" description="Helical" evidence="8">
    <location>
        <begin position="393"/>
        <end position="413"/>
    </location>
</feature>
<dbReference type="GO" id="GO:0005886">
    <property type="term" value="C:plasma membrane"/>
    <property type="evidence" value="ECO:0007669"/>
    <property type="project" value="TreeGrafter"/>
</dbReference>
<dbReference type="PANTHER" id="PTHR10332">
    <property type="entry name" value="EQUILIBRATIVE NUCLEOSIDE TRANSPORTER"/>
    <property type="match status" value="1"/>
</dbReference>
<keyword evidence="5 8" id="KW-1133">Transmembrane helix</keyword>
<reference evidence="9" key="1">
    <citation type="submission" date="2021-01" db="EMBL/GenBank/DDBJ databases">
        <authorList>
            <person name="Zahm M."/>
            <person name="Roques C."/>
            <person name="Cabau C."/>
            <person name="Klopp C."/>
            <person name="Donnadieu C."/>
            <person name="Jouanno E."/>
            <person name="Lampietro C."/>
            <person name="Louis A."/>
            <person name="Herpin A."/>
            <person name="Echchiki A."/>
            <person name="Berthelot C."/>
            <person name="Parey E."/>
            <person name="Roest-Crollius H."/>
            <person name="Braasch I."/>
            <person name="Postlethwait J."/>
            <person name="Bobe J."/>
            <person name="Montfort J."/>
            <person name="Bouchez O."/>
            <person name="Begum T."/>
            <person name="Mejri S."/>
            <person name="Adams A."/>
            <person name="Chen W.-J."/>
            <person name="Guiguen Y."/>
        </authorList>
    </citation>
    <scope>NUCLEOTIDE SEQUENCE</scope>
    <source>
        <strain evidence="9">YG-15Mar2019-1</strain>
        <tissue evidence="9">Brain</tissue>
    </source>
</reference>
<feature type="region of interest" description="Disordered" evidence="7">
    <location>
        <begin position="35"/>
        <end position="54"/>
    </location>
</feature>
<dbReference type="PANTHER" id="PTHR10332:SF17">
    <property type="entry name" value="EQUILIBRATIVE NUCLEOSIDE TRANSPORTER 3"/>
    <property type="match status" value="1"/>
</dbReference>
<evidence type="ECO:0000313" key="9">
    <source>
        <dbReference type="EMBL" id="KAG7462702.1"/>
    </source>
</evidence>
<dbReference type="PRINTS" id="PR01130">
    <property type="entry name" value="DERENTRNSPRT"/>
</dbReference>
<comment type="similarity">
    <text evidence="2">Belongs to the SLC29A/ENT transporter (TC 2.A.57) family.</text>
</comment>
<keyword evidence="10" id="KW-1185">Reference proteome</keyword>
<keyword evidence="4 8" id="KW-0812">Transmembrane</keyword>
<dbReference type="OrthoDB" id="46396at2759"/>
<evidence type="ECO:0008006" key="11">
    <source>
        <dbReference type="Google" id="ProtNLM"/>
    </source>
</evidence>
<evidence type="ECO:0000256" key="6">
    <source>
        <dbReference type="ARBA" id="ARBA00023136"/>
    </source>
</evidence>